<evidence type="ECO:0000259" key="3">
    <source>
        <dbReference type="PROSITE" id="PS51212"/>
    </source>
</evidence>
<accession>A0A2P7ZQ48</accession>
<feature type="region of interest" description="Disordered" evidence="1">
    <location>
        <begin position="915"/>
        <end position="946"/>
    </location>
</feature>
<keyword evidence="2" id="KW-0732">Signal</keyword>
<dbReference type="Pfam" id="PF14295">
    <property type="entry name" value="PAN_4"/>
    <property type="match status" value="2"/>
</dbReference>
<keyword evidence="5" id="KW-1185">Reference proteome</keyword>
<dbReference type="SUPFAM" id="SSF53474">
    <property type="entry name" value="alpha/beta-Hydrolases"/>
    <property type="match status" value="1"/>
</dbReference>
<dbReference type="Pfam" id="PF01822">
    <property type="entry name" value="WSC"/>
    <property type="match status" value="4"/>
</dbReference>
<dbReference type="Proteomes" id="UP000243723">
    <property type="component" value="Unassembled WGS sequence"/>
</dbReference>
<evidence type="ECO:0000313" key="5">
    <source>
        <dbReference type="Proteomes" id="UP000243723"/>
    </source>
</evidence>
<feature type="domain" description="WSC" evidence="3">
    <location>
        <begin position="519"/>
        <end position="611"/>
    </location>
</feature>
<protein>
    <submittedName>
        <fullName evidence="4">Kremen protein 1</fullName>
    </submittedName>
</protein>
<dbReference type="InterPro" id="IPR002889">
    <property type="entry name" value="WSC_carb-bd"/>
</dbReference>
<sequence length="1220" mass="125106">MKFTLSASILAGLSLIQPITAQQFAGDVIPNKMPTVPGSELAYWRVTDPAGKNNALTLINYWSQNGNGQRLVNSDVQRGVIIIHGLNRDPGTYMSNMLSALSQTTPNDPNVNFKSVQIIAPLFSNGNDKNIAYPWTDGLKAGRGSVSNALVWAGSQWSAGANNQYPWNATSVSSFEVLDQLIKWFDDRTRYPNMKQIVVAGHSLGGQTVNRYAEIGNPLATKSPVTYWIGNPNSYTWMATSRPLDTSTCPTYDTYRDGFFNFTSYPMTYASSLVASGRSAVLANYNSKSKAYARGTQDLGDDSSSCAPFTQGANRNERFFNFIKAFPASCANPANGQCDTIDYVNAGHDGGAMMASPAGQARLFLDNFYGDGKRAYDFGYPRLQTGDDPLPDPNQNATQSTDKTVYAGNMTSAGCWTDNARNQRSLPYQAFDSQTASIESCTAACAAAGYSIAGLEFGSQCFCGNSLGPYAQQTIAAGCTQPCAGNSSQVCGNGNRLSLYSNGTPSQSPLPGMPETVGNYNALLCYTEATSGRALSAKGYTDGTNMTLENCASYCNGYKYFGVEFGAECYCGSFLGDGSVVTADTDCSMTCPGNSRELCGAGNRLTVYQLDSSAPVSTITQGSTTTTSATATSGASSAASTSTIPSASLCPSADGQTVGSYSVKCSSDSSVGAYTGVSASSSYLDCMTACDAQASSGCKGFVYVGGDNGSGSGTCWLKSDIGSFTPSGSNFIAAVKASAGTSPIASSSTVSGSTSAVGSSSASTVSSTSTVAAQPTTAISCPTNNNTIYTATTGATFLIECGIDHYGGDIAATGVSSFAGCIEACATNSKCVDVSLSGSACYLKGTLGDAIQNGGILGAKLVTSISSTTTTTVSSSASPVVNFASTTLSTVTTSTTTSAVSSSLTTSATTTSSTTTTTLVTSTTTSTTSAVPTSSPSPSTPSATTTTVAPVVAAPSSTPTTTTTTISTPTTLSTIALTSSSTTSTTTTTTTSTTTTATTSSAPTPLLPSGITPLGCYTDISPRTFPLQLYSNSTNTPTQCALACRASGYKYSGTEYSSECWCSNAAPTTSPVGSCTMPCAGDKSQICGGANRLSVAVDSNWVQTFFARQSYGVWSSLGCYTDGVGGRTLGQGLTPLRGGAGNATVANCLDACAAAGLGWCGVEYYSECYGAKTAPKAELALSGDVLANGCSFKCKGNSSEACGGANRVQVFVLNGTTSGV</sequence>
<dbReference type="Gene3D" id="3.40.50.1820">
    <property type="entry name" value="alpha/beta hydrolase"/>
    <property type="match status" value="1"/>
</dbReference>
<feature type="domain" description="WSC" evidence="3">
    <location>
        <begin position="409"/>
        <end position="503"/>
    </location>
</feature>
<dbReference type="Gene3D" id="3.50.4.10">
    <property type="entry name" value="Hepatocyte Growth Factor"/>
    <property type="match status" value="1"/>
</dbReference>
<dbReference type="SMART" id="SM00321">
    <property type="entry name" value="WSC"/>
    <property type="match status" value="4"/>
</dbReference>
<dbReference type="STRING" id="40998.A0A2P7ZQ48"/>
<feature type="domain" description="WSC" evidence="3">
    <location>
        <begin position="1010"/>
        <end position="1099"/>
    </location>
</feature>
<feature type="region of interest" description="Disordered" evidence="1">
    <location>
        <begin position="982"/>
        <end position="1004"/>
    </location>
</feature>
<reference evidence="4 5" key="1">
    <citation type="submission" date="2017-05" db="EMBL/GenBank/DDBJ databases">
        <title>Draft genome sequence of Elsinoe australis.</title>
        <authorList>
            <person name="Cheng Q."/>
        </authorList>
    </citation>
    <scope>NUCLEOTIDE SEQUENCE [LARGE SCALE GENOMIC DNA]</scope>
    <source>
        <strain evidence="4 5">NL1</strain>
    </source>
</reference>
<evidence type="ECO:0000256" key="1">
    <source>
        <dbReference type="SAM" id="MobiDB-lite"/>
    </source>
</evidence>
<dbReference type="PANTHER" id="PTHR35560">
    <property type="entry name" value="BLL0132 PROTEIN"/>
    <property type="match status" value="1"/>
</dbReference>
<organism evidence="4 5">
    <name type="scientific">Elsinoe australis</name>
    <dbReference type="NCBI Taxonomy" id="40998"/>
    <lineage>
        <taxon>Eukaryota</taxon>
        <taxon>Fungi</taxon>
        <taxon>Dikarya</taxon>
        <taxon>Ascomycota</taxon>
        <taxon>Pezizomycotina</taxon>
        <taxon>Dothideomycetes</taxon>
        <taxon>Dothideomycetidae</taxon>
        <taxon>Myriangiales</taxon>
        <taxon>Elsinoaceae</taxon>
        <taxon>Elsinoe</taxon>
    </lineage>
</organism>
<feature type="signal peptide" evidence="2">
    <location>
        <begin position="1"/>
        <end position="21"/>
    </location>
</feature>
<dbReference type="PANTHER" id="PTHR35560:SF3">
    <property type="entry name" value="PEPTIDASE S9 PROLYL OLIGOPEPTIDASE CATALYTIC DOMAIN-CONTAINING PROTEIN"/>
    <property type="match status" value="1"/>
</dbReference>
<evidence type="ECO:0000256" key="2">
    <source>
        <dbReference type="SAM" id="SignalP"/>
    </source>
</evidence>
<feature type="region of interest" description="Disordered" evidence="1">
    <location>
        <begin position="617"/>
        <end position="645"/>
    </location>
</feature>
<dbReference type="AlphaFoldDB" id="A0A2P7ZQ48"/>
<name>A0A2P7ZQ48_9PEZI</name>
<dbReference type="InterPro" id="IPR003609">
    <property type="entry name" value="Pan_app"/>
</dbReference>
<comment type="caution">
    <text evidence="4">The sequence shown here is derived from an EMBL/GenBank/DDBJ whole genome shotgun (WGS) entry which is preliminary data.</text>
</comment>
<dbReference type="OrthoDB" id="2019572at2759"/>
<gene>
    <name evidence="4" type="ORF">B9Z65_283</name>
</gene>
<dbReference type="PROSITE" id="PS51212">
    <property type="entry name" value="WSC"/>
    <property type="match status" value="4"/>
</dbReference>
<feature type="chain" id="PRO_5015173823" evidence="2">
    <location>
        <begin position="22"/>
        <end position="1220"/>
    </location>
</feature>
<proteinExistence type="predicted"/>
<feature type="domain" description="WSC" evidence="3">
    <location>
        <begin position="1113"/>
        <end position="1214"/>
    </location>
</feature>
<evidence type="ECO:0000313" key="4">
    <source>
        <dbReference type="EMBL" id="PSK50339.1"/>
    </source>
</evidence>
<dbReference type="InterPro" id="IPR029058">
    <property type="entry name" value="AB_hydrolase_fold"/>
</dbReference>
<dbReference type="EMBL" id="NHZQ01000138">
    <property type="protein sequence ID" value="PSK50339.1"/>
    <property type="molecule type" value="Genomic_DNA"/>
</dbReference>